<evidence type="ECO:0000256" key="2">
    <source>
        <dbReference type="SAM" id="SignalP"/>
    </source>
</evidence>
<evidence type="ECO:0000313" key="4">
    <source>
        <dbReference type="Proteomes" id="UP000185999"/>
    </source>
</evidence>
<keyword evidence="2" id="KW-0732">Signal</keyword>
<dbReference type="AlphaFoldDB" id="A0A1N7KE63"/>
<reference evidence="4" key="1">
    <citation type="submission" date="2017-01" db="EMBL/GenBank/DDBJ databases">
        <authorList>
            <person name="Varghese N."/>
            <person name="Submissions S."/>
        </authorList>
    </citation>
    <scope>NUCLEOTIDE SEQUENCE [LARGE SCALE GENOMIC DNA]</scope>
    <source>
        <strain evidence="4">DSM 22306</strain>
    </source>
</reference>
<dbReference type="PROSITE" id="PS51257">
    <property type="entry name" value="PROKAR_LIPOPROTEIN"/>
    <property type="match status" value="1"/>
</dbReference>
<dbReference type="Proteomes" id="UP000185999">
    <property type="component" value="Unassembled WGS sequence"/>
</dbReference>
<evidence type="ECO:0000256" key="1">
    <source>
        <dbReference type="SAM" id="MobiDB-lite"/>
    </source>
</evidence>
<name>A0A1N7KE63_9GAMM</name>
<dbReference type="STRING" id="619304.SAMN05421760_102369"/>
<sequence>MTSKYWYAIPALCLMLAGCQTSSVMPDQPGVTNSPSSSASKDPASNVNASTPEQPGLANNSSVNNTPAARRADNVAYLSGQLSTMQEQVIQIKADTAELKQAAQVLLARMQMLSPLAVAAQQPSDKPVSDVPVVDGDSLDQLTTQLNNFLKRTNTNYKLVSGYTANGIWVLIRYDRFTGESWLADQGRWNLIKESEEVTPSVFDIQLLRADKDIKGYVAARIDQASGQSWWLKEDVWLMFQ</sequence>
<feature type="region of interest" description="Disordered" evidence="1">
    <location>
        <begin position="27"/>
        <end position="66"/>
    </location>
</feature>
<feature type="compositionally biased region" description="Low complexity" evidence="1">
    <location>
        <begin position="34"/>
        <end position="45"/>
    </location>
</feature>
<gene>
    <name evidence="3" type="ORF">SAMN05421760_102369</name>
</gene>
<dbReference type="OrthoDB" id="6117641at2"/>
<evidence type="ECO:0000313" key="3">
    <source>
        <dbReference type="EMBL" id="SIS59867.1"/>
    </source>
</evidence>
<feature type="chain" id="PRO_5012613874" evidence="2">
    <location>
        <begin position="27"/>
        <end position="241"/>
    </location>
</feature>
<protein>
    <submittedName>
        <fullName evidence="3">Uncharacterized protein</fullName>
    </submittedName>
</protein>
<accession>A0A1N7KE63</accession>
<feature type="compositionally biased region" description="Polar residues" evidence="1">
    <location>
        <begin position="46"/>
        <end position="66"/>
    </location>
</feature>
<feature type="signal peptide" evidence="2">
    <location>
        <begin position="1"/>
        <end position="26"/>
    </location>
</feature>
<proteinExistence type="predicted"/>
<keyword evidence="4" id="KW-1185">Reference proteome</keyword>
<dbReference type="EMBL" id="FTOE01000002">
    <property type="protein sequence ID" value="SIS59867.1"/>
    <property type="molecule type" value="Genomic_DNA"/>
</dbReference>
<organism evidence="3 4">
    <name type="scientific">Neptunomonas antarctica</name>
    <dbReference type="NCBI Taxonomy" id="619304"/>
    <lineage>
        <taxon>Bacteria</taxon>
        <taxon>Pseudomonadati</taxon>
        <taxon>Pseudomonadota</taxon>
        <taxon>Gammaproteobacteria</taxon>
        <taxon>Oceanospirillales</taxon>
        <taxon>Oceanospirillaceae</taxon>
        <taxon>Neptunomonas</taxon>
    </lineage>
</organism>
<dbReference type="RefSeq" id="WP_143773505.1">
    <property type="nucleotide sequence ID" value="NZ_FTOE01000002.1"/>
</dbReference>